<gene>
    <name evidence="2" type="ORF">B9T62_06510</name>
</gene>
<dbReference type="SUPFAM" id="SSF55729">
    <property type="entry name" value="Acyl-CoA N-acyltransferases (Nat)"/>
    <property type="match status" value="1"/>
</dbReference>
<evidence type="ECO:0000313" key="3">
    <source>
        <dbReference type="Proteomes" id="UP000249890"/>
    </source>
</evidence>
<dbReference type="RefSeq" id="WP_087914504.1">
    <property type="nucleotide sequence ID" value="NZ_CP021780.1"/>
</dbReference>
<dbReference type="AlphaFoldDB" id="A0A2Z2K6K6"/>
<dbReference type="InterPro" id="IPR016181">
    <property type="entry name" value="Acyl_CoA_acyltransferase"/>
</dbReference>
<proteinExistence type="predicted"/>
<dbReference type="GO" id="GO:0016747">
    <property type="term" value="F:acyltransferase activity, transferring groups other than amino-acyl groups"/>
    <property type="evidence" value="ECO:0007669"/>
    <property type="project" value="InterPro"/>
</dbReference>
<dbReference type="Gene3D" id="3.40.630.30">
    <property type="match status" value="1"/>
</dbReference>
<dbReference type="OrthoDB" id="4016818at2"/>
<feature type="domain" description="N-acetyltransferase" evidence="1">
    <location>
        <begin position="26"/>
        <end position="159"/>
    </location>
</feature>
<reference evidence="2 3" key="1">
    <citation type="submission" date="2017-06" db="EMBL/GenBank/DDBJ databases">
        <title>Complete genome sequence of Paenibacillus donghaensis KCTC 13049T isolated from East Sea sediment, South Korea.</title>
        <authorList>
            <person name="Jung B.K."/>
            <person name="Hong S.-J."/>
            <person name="Shin J.-H."/>
        </authorList>
    </citation>
    <scope>NUCLEOTIDE SEQUENCE [LARGE SCALE GENOMIC DNA]</scope>
    <source>
        <strain evidence="2 3">KCTC 13049</strain>
    </source>
</reference>
<organism evidence="2 3">
    <name type="scientific">Paenibacillus donghaensis</name>
    <dbReference type="NCBI Taxonomy" id="414771"/>
    <lineage>
        <taxon>Bacteria</taxon>
        <taxon>Bacillati</taxon>
        <taxon>Bacillota</taxon>
        <taxon>Bacilli</taxon>
        <taxon>Bacillales</taxon>
        <taxon>Paenibacillaceae</taxon>
        <taxon>Paenibacillus</taxon>
    </lineage>
</organism>
<sequence length="159" mass="17725">MPDMLVKLYNLPDSQELLLKLRSQGIQIKRAMTADKHRVVDFVASHFSANWRNECEAAFAHLPVHCFVAVKDKQIIGFACHDVLVKNFFGPTGVLEGHRGSGIGKALLLACMHAMHENGYAYAVIGWAEEAIPFYQRTLGATIIEDSFPGAYRDMIAFD</sequence>
<keyword evidence="2" id="KW-0808">Transferase</keyword>
<protein>
    <submittedName>
        <fullName evidence="2">GNAT family N-acetyltransferase</fullName>
    </submittedName>
</protein>
<dbReference type="CDD" id="cd04301">
    <property type="entry name" value="NAT_SF"/>
    <property type="match status" value="1"/>
</dbReference>
<keyword evidence="3" id="KW-1185">Reference proteome</keyword>
<dbReference type="KEGG" id="pdh:B9T62_06510"/>
<evidence type="ECO:0000313" key="2">
    <source>
        <dbReference type="EMBL" id="ASA20484.1"/>
    </source>
</evidence>
<accession>A0A2Z2K6K6</accession>
<dbReference type="EMBL" id="CP021780">
    <property type="protein sequence ID" value="ASA20484.1"/>
    <property type="molecule type" value="Genomic_DNA"/>
</dbReference>
<dbReference type="Pfam" id="PF00583">
    <property type="entry name" value="Acetyltransf_1"/>
    <property type="match status" value="1"/>
</dbReference>
<evidence type="ECO:0000259" key="1">
    <source>
        <dbReference type="PROSITE" id="PS51186"/>
    </source>
</evidence>
<dbReference type="InterPro" id="IPR000182">
    <property type="entry name" value="GNAT_dom"/>
</dbReference>
<name>A0A2Z2K6K6_9BACL</name>
<dbReference type="Proteomes" id="UP000249890">
    <property type="component" value="Chromosome"/>
</dbReference>
<dbReference type="PROSITE" id="PS51186">
    <property type="entry name" value="GNAT"/>
    <property type="match status" value="1"/>
</dbReference>